<proteinExistence type="predicted"/>
<evidence type="ECO:0000313" key="2">
    <source>
        <dbReference type="EMBL" id="EUA41514.1"/>
    </source>
</evidence>
<dbReference type="AlphaFoldDB" id="X8BCD2"/>
<evidence type="ECO:0000256" key="1">
    <source>
        <dbReference type="SAM" id="MobiDB-lite"/>
    </source>
</evidence>
<accession>X8BCD2</accession>
<dbReference type="EMBL" id="JAOB01000044">
    <property type="protein sequence ID" value="EUA41514.1"/>
    <property type="molecule type" value="Genomic_DNA"/>
</dbReference>
<sequence length="61" mass="6481">MAAPFGAHDGISIRRQQSVDHGLQQERIRSGEASARPRQEGGRVDNVGAVIVGLLEDSVEG</sequence>
<feature type="compositionally biased region" description="Basic and acidic residues" evidence="1">
    <location>
        <begin position="23"/>
        <end position="42"/>
    </location>
</feature>
<reference evidence="2" key="1">
    <citation type="submission" date="2014-01" db="EMBL/GenBank/DDBJ databases">
        <authorList>
            <person name="Brown-Elliot B."/>
            <person name="Wallace R."/>
            <person name="Lenaerts A."/>
            <person name="Ordway D."/>
            <person name="DeGroote M.A."/>
            <person name="Parker T."/>
            <person name="Sizemore C."/>
            <person name="Tallon L.J."/>
            <person name="Sadzewicz L.K."/>
            <person name="Sengamalay N."/>
            <person name="Fraser C.M."/>
            <person name="Hine E."/>
            <person name="Shefchek K.A."/>
            <person name="Das S.P."/>
            <person name="Tettelin H."/>
        </authorList>
    </citation>
    <scope>NUCLEOTIDE SEQUENCE [LARGE SCALE GENOMIC DNA]</scope>
    <source>
        <strain evidence="2">4042</strain>
    </source>
</reference>
<organism evidence="2">
    <name type="scientific">Mycobacterium xenopi 4042</name>
    <dbReference type="NCBI Taxonomy" id="1299334"/>
    <lineage>
        <taxon>Bacteria</taxon>
        <taxon>Bacillati</taxon>
        <taxon>Actinomycetota</taxon>
        <taxon>Actinomycetes</taxon>
        <taxon>Mycobacteriales</taxon>
        <taxon>Mycobacteriaceae</taxon>
        <taxon>Mycobacterium</taxon>
    </lineage>
</organism>
<name>X8BCD2_MYCXE</name>
<protein>
    <submittedName>
        <fullName evidence="2">Uncharacterized protein</fullName>
    </submittedName>
</protein>
<gene>
    <name evidence="2" type="ORF">I553_3405</name>
</gene>
<comment type="caution">
    <text evidence="2">The sequence shown here is derived from an EMBL/GenBank/DDBJ whole genome shotgun (WGS) entry which is preliminary data.</text>
</comment>
<feature type="region of interest" description="Disordered" evidence="1">
    <location>
        <begin position="1"/>
        <end position="42"/>
    </location>
</feature>